<dbReference type="OrthoDB" id="9805070at2"/>
<dbReference type="Pfam" id="PF01551">
    <property type="entry name" value="Peptidase_M23"/>
    <property type="match status" value="1"/>
</dbReference>
<evidence type="ECO:0000259" key="1">
    <source>
        <dbReference type="Pfam" id="PF01551"/>
    </source>
</evidence>
<organism evidence="2 3">
    <name type="scientific">Shewanella denitrificans (strain OS217 / ATCC BAA-1090 / DSM 15013)</name>
    <dbReference type="NCBI Taxonomy" id="318161"/>
    <lineage>
        <taxon>Bacteria</taxon>
        <taxon>Pseudomonadati</taxon>
        <taxon>Pseudomonadota</taxon>
        <taxon>Gammaproteobacteria</taxon>
        <taxon>Alteromonadales</taxon>
        <taxon>Shewanellaceae</taxon>
        <taxon>Shewanella</taxon>
    </lineage>
</organism>
<dbReference type="FunFam" id="2.70.70.10:FF:000006">
    <property type="entry name" value="M23 family peptidase"/>
    <property type="match status" value="1"/>
</dbReference>
<dbReference type="STRING" id="318161.Sden_0362"/>
<dbReference type="Proteomes" id="UP000001982">
    <property type="component" value="Chromosome"/>
</dbReference>
<evidence type="ECO:0000313" key="3">
    <source>
        <dbReference type="Proteomes" id="UP000001982"/>
    </source>
</evidence>
<sequence length="299" mass="33187">MSVTVFIQGRNGVTRWQPSKRWLLLPILLLASGTGLYQYSSDRFESQQAKADKNQKLREQQKQQVLQLKNATETQLVTLVTHVAKMQAKITRLEALGQQVAQHNLLDDQFDFSTEIGIGGPSEFGSSIELNQLIDDMDKLAARIDNNNVQLSLLETVASNLHIDEERYISGRPIYKGWLSSPYGLRNDPFNGRRTMHKGIDFAGTEGADVIATAAGVVTWAGNMFGYGELVEIDHGNGLRTRYGHNKALSVNVGDVVAKGEKIANMGSSGRSTGPHVHYEVLRSGQQIDPRKYVYRKTS</sequence>
<dbReference type="CDD" id="cd12797">
    <property type="entry name" value="M23_peptidase"/>
    <property type="match status" value="1"/>
</dbReference>
<evidence type="ECO:0000313" key="2">
    <source>
        <dbReference type="EMBL" id="ABE53657.1"/>
    </source>
</evidence>
<gene>
    <name evidence="2" type="ordered locus">Sden_0362</name>
</gene>
<dbReference type="KEGG" id="sdn:Sden_0362"/>
<proteinExistence type="predicted"/>
<dbReference type="EMBL" id="CP000302">
    <property type="protein sequence ID" value="ABE53657.1"/>
    <property type="molecule type" value="Genomic_DNA"/>
</dbReference>
<dbReference type="AlphaFoldDB" id="Q12SB9"/>
<accession>Q12SB9</accession>
<protein>
    <submittedName>
        <fullName evidence="2">Peptidase M23B</fullName>
    </submittedName>
</protein>
<keyword evidence="3" id="KW-1185">Reference proteome</keyword>
<dbReference type="InterPro" id="IPR050570">
    <property type="entry name" value="Cell_wall_metabolism_enzyme"/>
</dbReference>
<dbReference type="SUPFAM" id="SSF51261">
    <property type="entry name" value="Duplicated hybrid motif"/>
    <property type="match status" value="1"/>
</dbReference>
<dbReference type="Gene3D" id="2.70.70.10">
    <property type="entry name" value="Glucose Permease (Domain IIA)"/>
    <property type="match status" value="1"/>
</dbReference>
<dbReference type="RefSeq" id="WP_011494824.1">
    <property type="nucleotide sequence ID" value="NC_007954.1"/>
</dbReference>
<dbReference type="InterPro" id="IPR016047">
    <property type="entry name" value="M23ase_b-sheet_dom"/>
</dbReference>
<dbReference type="PANTHER" id="PTHR21666">
    <property type="entry name" value="PEPTIDASE-RELATED"/>
    <property type="match status" value="1"/>
</dbReference>
<dbReference type="InterPro" id="IPR011055">
    <property type="entry name" value="Dup_hybrid_motif"/>
</dbReference>
<dbReference type="eggNOG" id="COG0739">
    <property type="taxonomic scope" value="Bacteria"/>
</dbReference>
<name>Q12SB9_SHEDO</name>
<dbReference type="HOGENOM" id="CLU_029425_2_2_6"/>
<dbReference type="GO" id="GO:0004222">
    <property type="term" value="F:metalloendopeptidase activity"/>
    <property type="evidence" value="ECO:0007669"/>
    <property type="project" value="TreeGrafter"/>
</dbReference>
<feature type="domain" description="M23ase beta-sheet core" evidence="1">
    <location>
        <begin position="196"/>
        <end position="290"/>
    </location>
</feature>
<reference evidence="2 3" key="1">
    <citation type="submission" date="2006-03" db="EMBL/GenBank/DDBJ databases">
        <title>Complete sequence of Shewanella denitrificans OS217.</title>
        <authorList>
            <consortium name="US DOE Joint Genome Institute"/>
            <person name="Copeland A."/>
            <person name="Lucas S."/>
            <person name="Lapidus A."/>
            <person name="Barry K."/>
            <person name="Detter J.C."/>
            <person name="Glavina del Rio T."/>
            <person name="Hammon N."/>
            <person name="Israni S."/>
            <person name="Dalin E."/>
            <person name="Tice H."/>
            <person name="Pitluck S."/>
            <person name="Brettin T."/>
            <person name="Bruce D."/>
            <person name="Han C."/>
            <person name="Tapia R."/>
            <person name="Gilna P."/>
            <person name="Kiss H."/>
            <person name="Schmutz J."/>
            <person name="Larimer F."/>
            <person name="Land M."/>
            <person name="Hauser L."/>
            <person name="Kyrpides N."/>
            <person name="Lykidis A."/>
            <person name="Richardson P."/>
        </authorList>
    </citation>
    <scope>NUCLEOTIDE SEQUENCE [LARGE SCALE GENOMIC DNA]</scope>
    <source>
        <strain evidence="3">OS217 / ATCC BAA-1090 / DSM 15013</strain>
    </source>
</reference>
<dbReference type="PANTHER" id="PTHR21666:SF291">
    <property type="entry name" value="STAGE II SPORULATION PROTEIN Q"/>
    <property type="match status" value="1"/>
</dbReference>